<evidence type="ECO:0000313" key="2">
    <source>
        <dbReference type="Proteomes" id="UP001176940"/>
    </source>
</evidence>
<dbReference type="Proteomes" id="UP001176940">
    <property type="component" value="Unassembled WGS sequence"/>
</dbReference>
<keyword evidence="2" id="KW-1185">Reference proteome</keyword>
<organism evidence="1 2">
    <name type="scientific">Ranitomeya imitator</name>
    <name type="common">mimic poison frog</name>
    <dbReference type="NCBI Taxonomy" id="111125"/>
    <lineage>
        <taxon>Eukaryota</taxon>
        <taxon>Metazoa</taxon>
        <taxon>Chordata</taxon>
        <taxon>Craniata</taxon>
        <taxon>Vertebrata</taxon>
        <taxon>Euteleostomi</taxon>
        <taxon>Amphibia</taxon>
        <taxon>Batrachia</taxon>
        <taxon>Anura</taxon>
        <taxon>Neobatrachia</taxon>
        <taxon>Hyloidea</taxon>
        <taxon>Dendrobatidae</taxon>
        <taxon>Dendrobatinae</taxon>
        <taxon>Ranitomeya</taxon>
    </lineage>
</organism>
<reference evidence="1" key="1">
    <citation type="submission" date="2023-07" db="EMBL/GenBank/DDBJ databases">
        <authorList>
            <person name="Stuckert A."/>
        </authorList>
    </citation>
    <scope>NUCLEOTIDE SEQUENCE</scope>
</reference>
<evidence type="ECO:0000313" key="1">
    <source>
        <dbReference type="EMBL" id="CAJ0946394.1"/>
    </source>
</evidence>
<dbReference type="EMBL" id="CAUEEQ010025368">
    <property type="protein sequence ID" value="CAJ0946394.1"/>
    <property type="molecule type" value="Genomic_DNA"/>
</dbReference>
<gene>
    <name evidence="1" type="ORF">RIMI_LOCUS11286599</name>
</gene>
<sequence length="80" mass="9354">MNLTSPQQTRQQSQFLPLRVGYWSTLEIKIKSSVLFWANHLLVNKSLLMTLLIEAARCCEIWLKEDLIKATNRLHAFKPQ</sequence>
<comment type="caution">
    <text evidence="1">The sequence shown here is derived from an EMBL/GenBank/DDBJ whole genome shotgun (WGS) entry which is preliminary data.</text>
</comment>
<proteinExistence type="predicted"/>
<name>A0ABN9LR49_9NEOB</name>
<protein>
    <submittedName>
        <fullName evidence="1">Uncharacterized protein</fullName>
    </submittedName>
</protein>
<accession>A0ABN9LR49</accession>